<dbReference type="Pfam" id="PF00069">
    <property type="entry name" value="Pkinase"/>
    <property type="match status" value="1"/>
</dbReference>
<keyword evidence="3" id="KW-0547">Nucleotide-binding</keyword>
<proteinExistence type="predicted"/>
<dbReference type="GO" id="GO:0004674">
    <property type="term" value="F:protein serine/threonine kinase activity"/>
    <property type="evidence" value="ECO:0007669"/>
    <property type="project" value="UniProtKB-KW"/>
</dbReference>
<name>A0A6C0B5S3_9ZZZZ</name>
<evidence type="ECO:0000256" key="1">
    <source>
        <dbReference type="ARBA" id="ARBA00022527"/>
    </source>
</evidence>
<organism evidence="7">
    <name type="scientific">viral metagenome</name>
    <dbReference type="NCBI Taxonomy" id="1070528"/>
    <lineage>
        <taxon>unclassified sequences</taxon>
        <taxon>metagenomes</taxon>
        <taxon>organismal metagenomes</taxon>
    </lineage>
</organism>
<evidence type="ECO:0000256" key="3">
    <source>
        <dbReference type="ARBA" id="ARBA00022741"/>
    </source>
</evidence>
<dbReference type="SUPFAM" id="SSF56112">
    <property type="entry name" value="Protein kinase-like (PK-like)"/>
    <property type="match status" value="1"/>
</dbReference>
<dbReference type="PROSITE" id="PS00107">
    <property type="entry name" value="PROTEIN_KINASE_ATP"/>
    <property type="match status" value="1"/>
</dbReference>
<dbReference type="InterPro" id="IPR011009">
    <property type="entry name" value="Kinase-like_dom_sf"/>
</dbReference>
<dbReference type="GO" id="GO:0005776">
    <property type="term" value="C:autophagosome"/>
    <property type="evidence" value="ECO:0007669"/>
    <property type="project" value="TreeGrafter"/>
</dbReference>
<dbReference type="InterPro" id="IPR045269">
    <property type="entry name" value="Atg1-like"/>
</dbReference>
<dbReference type="EMBL" id="MN739063">
    <property type="protein sequence ID" value="QHS86833.1"/>
    <property type="molecule type" value="Genomic_DNA"/>
</dbReference>
<accession>A0A6C0B5S3</accession>
<dbReference type="InterPro" id="IPR001245">
    <property type="entry name" value="Ser-Thr/Tyr_kinase_cat_dom"/>
</dbReference>
<dbReference type="Gene3D" id="1.10.510.10">
    <property type="entry name" value="Transferase(Phosphotransferase) domain 1"/>
    <property type="match status" value="1"/>
</dbReference>
<dbReference type="PROSITE" id="PS50011">
    <property type="entry name" value="PROTEIN_KINASE_DOM"/>
    <property type="match status" value="1"/>
</dbReference>
<dbReference type="InterPro" id="IPR000719">
    <property type="entry name" value="Prot_kinase_dom"/>
</dbReference>
<evidence type="ECO:0000259" key="6">
    <source>
        <dbReference type="PROSITE" id="PS50011"/>
    </source>
</evidence>
<evidence type="ECO:0000256" key="2">
    <source>
        <dbReference type="ARBA" id="ARBA00022679"/>
    </source>
</evidence>
<protein>
    <recommendedName>
        <fullName evidence="6">Protein kinase domain-containing protein</fullName>
    </recommendedName>
</protein>
<dbReference type="PRINTS" id="PR00109">
    <property type="entry name" value="TYRKINASE"/>
</dbReference>
<feature type="domain" description="Protein kinase" evidence="6">
    <location>
        <begin position="11"/>
        <end position="258"/>
    </location>
</feature>
<keyword evidence="5" id="KW-0067">ATP-binding</keyword>
<dbReference type="SMART" id="SM00220">
    <property type="entry name" value="S_TKc"/>
    <property type="match status" value="1"/>
</dbReference>
<reference evidence="7" key="1">
    <citation type="journal article" date="2020" name="Nature">
        <title>Giant virus diversity and host interactions through global metagenomics.</title>
        <authorList>
            <person name="Schulz F."/>
            <person name="Roux S."/>
            <person name="Paez-Espino D."/>
            <person name="Jungbluth S."/>
            <person name="Walsh D.A."/>
            <person name="Denef V.J."/>
            <person name="McMahon K.D."/>
            <person name="Konstantinidis K.T."/>
            <person name="Eloe-Fadrosh E.A."/>
            <person name="Kyrpides N.C."/>
            <person name="Woyke T."/>
        </authorList>
    </citation>
    <scope>NUCLEOTIDE SEQUENCE</scope>
    <source>
        <strain evidence="7">GVMAG-M-3300009422-16</strain>
    </source>
</reference>
<evidence type="ECO:0000256" key="4">
    <source>
        <dbReference type="ARBA" id="ARBA00022777"/>
    </source>
</evidence>
<dbReference type="InterPro" id="IPR017441">
    <property type="entry name" value="Protein_kinase_ATP_BS"/>
</dbReference>
<dbReference type="GO" id="GO:0016020">
    <property type="term" value="C:membrane"/>
    <property type="evidence" value="ECO:0007669"/>
    <property type="project" value="TreeGrafter"/>
</dbReference>
<dbReference type="PANTHER" id="PTHR24348">
    <property type="entry name" value="SERINE/THREONINE-PROTEIN KINASE UNC-51-RELATED"/>
    <property type="match status" value="1"/>
</dbReference>
<dbReference type="GO" id="GO:0010506">
    <property type="term" value="P:regulation of autophagy"/>
    <property type="evidence" value="ECO:0007669"/>
    <property type="project" value="InterPro"/>
</dbReference>
<dbReference type="PANTHER" id="PTHR24348:SF22">
    <property type="entry name" value="NON-SPECIFIC SERINE_THREONINE PROTEIN KINASE"/>
    <property type="match status" value="1"/>
</dbReference>
<dbReference type="InterPro" id="IPR008271">
    <property type="entry name" value="Ser/Thr_kinase_AS"/>
</dbReference>
<dbReference type="PROSITE" id="PS00108">
    <property type="entry name" value="PROTEIN_KINASE_ST"/>
    <property type="match status" value="1"/>
</dbReference>
<evidence type="ECO:0000256" key="5">
    <source>
        <dbReference type="ARBA" id="ARBA00022840"/>
    </source>
</evidence>
<dbReference type="GO" id="GO:0005829">
    <property type="term" value="C:cytosol"/>
    <property type="evidence" value="ECO:0007669"/>
    <property type="project" value="TreeGrafter"/>
</dbReference>
<dbReference type="AlphaFoldDB" id="A0A6C0B5S3"/>
<dbReference type="GO" id="GO:0000045">
    <property type="term" value="P:autophagosome assembly"/>
    <property type="evidence" value="ECO:0007669"/>
    <property type="project" value="TreeGrafter"/>
</dbReference>
<sequence length="368" mass="43021">MSINILNDQYYYCTEPIGFGSFSTIFKGTDYNNNKNVAIKKINKIIDKRHFDNEINLMKSLRHTNILNMYDIIYKSKKEVYFVLEYCSGGDLSYYIEQGNTSFDTKYFHEILDALEYLFKKDILHRDIKPQNILISNNSIKLSDFGFAKSFEKNELITTFCGSPLYMAPEIILNREYTYLSDIWSLGVVLYELLVKTHPYMCDSRDDLWSRIKSKNIVIDFDLITSKNKRDIIKSLLVFNAEQRTTWEKLFFNINNYKQRSQSFDQRNIIISQSLHIPKRNCDYLSRSLCSNNKLEIVNYEDCEVISNSAPNKLGSFYMKQYINSKNNKNNKNNNIHILGSSIPHSNSANFSSYLHKSVSTIKGFFSS</sequence>
<keyword evidence="2" id="KW-0808">Transferase</keyword>
<dbReference type="GO" id="GO:0005524">
    <property type="term" value="F:ATP binding"/>
    <property type="evidence" value="ECO:0007669"/>
    <property type="project" value="UniProtKB-KW"/>
</dbReference>
<evidence type="ECO:0000313" key="7">
    <source>
        <dbReference type="EMBL" id="QHS86833.1"/>
    </source>
</evidence>
<keyword evidence="1" id="KW-0723">Serine/threonine-protein kinase</keyword>
<keyword evidence="4" id="KW-0418">Kinase</keyword>
<dbReference type="GO" id="GO:0000407">
    <property type="term" value="C:phagophore assembly site"/>
    <property type="evidence" value="ECO:0007669"/>
    <property type="project" value="TreeGrafter"/>
</dbReference>